<feature type="region of interest" description="Disordered" evidence="1">
    <location>
        <begin position="65"/>
        <end position="123"/>
    </location>
</feature>
<reference evidence="2 3" key="1">
    <citation type="submission" date="2020-05" db="EMBL/GenBank/DDBJ databases">
        <title>Identification and distribution of gene clusters putatively required for synthesis of sphingolipid metabolism inhibitors in phylogenetically diverse species of the filamentous fungus Fusarium.</title>
        <authorList>
            <person name="Kim H.-S."/>
            <person name="Busman M."/>
            <person name="Brown D.W."/>
            <person name="Divon H."/>
            <person name="Uhlig S."/>
            <person name="Proctor R.H."/>
        </authorList>
    </citation>
    <scope>NUCLEOTIDE SEQUENCE [LARGE SCALE GENOMIC DNA]</scope>
    <source>
        <strain evidence="2 3">NRRL 25311</strain>
    </source>
</reference>
<evidence type="ECO:0000256" key="1">
    <source>
        <dbReference type="SAM" id="MobiDB-lite"/>
    </source>
</evidence>
<dbReference type="EMBL" id="JAAOAK010000177">
    <property type="protein sequence ID" value="KAF5684627.1"/>
    <property type="molecule type" value="Genomic_DNA"/>
</dbReference>
<protein>
    <submittedName>
        <fullName evidence="2">Uncharacterized protein</fullName>
    </submittedName>
</protein>
<dbReference type="Proteomes" id="UP000562682">
    <property type="component" value="Unassembled WGS sequence"/>
</dbReference>
<dbReference type="AlphaFoldDB" id="A0A8H5UB03"/>
<sequence length="123" mass="14675">MFDRIRRAIICLTTSDDMEIRNKLDEVKFRREVIEADILEGRSILDEMIARKKLQYERRQEYNKAKKYLKDQHRKQKDERKKASKTQASQKKLFPEGCPYNMVPSSKRRPVAAKQASIPELYL</sequence>
<keyword evidence="3" id="KW-1185">Reference proteome</keyword>
<proteinExistence type="predicted"/>
<evidence type="ECO:0000313" key="3">
    <source>
        <dbReference type="Proteomes" id="UP000562682"/>
    </source>
</evidence>
<comment type="caution">
    <text evidence="2">The sequence shown here is derived from an EMBL/GenBank/DDBJ whole genome shotgun (WGS) entry which is preliminary data.</text>
</comment>
<feature type="compositionally biased region" description="Basic and acidic residues" evidence="1">
    <location>
        <begin position="65"/>
        <end position="81"/>
    </location>
</feature>
<name>A0A8H5UB03_9HYPO</name>
<gene>
    <name evidence="2" type="ORF">FDENT_6632</name>
</gene>
<accession>A0A8H5UB03</accession>
<organism evidence="2 3">
    <name type="scientific">Fusarium denticulatum</name>
    <dbReference type="NCBI Taxonomy" id="48507"/>
    <lineage>
        <taxon>Eukaryota</taxon>
        <taxon>Fungi</taxon>
        <taxon>Dikarya</taxon>
        <taxon>Ascomycota</taxon>
        <taxon>Pezizomycotina</taxon>
        <taxon>Sordariomycetes</taxon>
        <taxon>Hypocreomycetidae</taxon>
        <taxon>Hypocreales</taxon>
        <taxon>Nectriaceae</taxon>
        <taxon>Fusarium</taxon>
        <taxon>Fusarium fujikuroi species complex</taxon>
    </lineage>
</organism>
<evidence type="ECO:0000313" key="2">
    <source>
        <dbReference type="EMBL" id="KAF5684627.1"/>
    </source>
</evidence>